<dbReference type="Proteomes" id="UP000712281">
    <property type="component" value="Unassembled WGS sequence"/>
</dbReference>
<dbReference type="InterPro" id="IPR036047">
    <property type="entry name" value="F-box-like_dom_sf"/>
</dbReference>
<protein>
    <recommendedName>
        <fullName evidence="1">F-box domain-containing protein</fullName>
    </recommendedName>
</protein>
<evidence type="ECO:0000259" key="1">
    <source>
        <dbReference type="SMART" id="SM00256"/>
    </source>
</evidence>
<dbReference type="InterPro" id="IPR017451">
    <property type="entry name" value="F-box-assoc_interact_dom"/>
</dbReference>
<dbReference type="InterPro" id="IPR006527">
    <property type="entry name" value="F-box-assoc_dom_typ1"/>
</dbReference>
<dbReference type="Pfam" id="PF00646">
    <property type="entry name" value="F-box"/>
    <property type="match status" value="1"/>
</dbReference>
<dbReference type="PANTHER" id="PTHR31672">
    <property type="entry name" value="BNACNNG10540D PROTEIN"/>
    <property type="match status" value="1"/>
</dbReference>
<comment type="caution">
    <text evidence="2">The sequence shown here is derived from an EMBL/GenBank/DDBJ whole genome shotgun (WGS) entry which is preliminary data.</text>
</comment>
<dbReference type="Pfam" id="PF07734">
    <property type="entry name" value="FBA_1"/>
    <property type="match status" value="1"/>
</dbReference>
<gene>
    <name evidence="2" type="ORF">F2Q68_00023868</name>
</gene>
<dbReference type="InterPro" id="IPR011043">
    <property type="entry name" value="Gal_Oxase/kelch_b-propeller"/>
</dbReference>
<evidence type="ECO:0000313" key="2">
    <source>
        <dbReference type="EMBL" id="KAF2569252.1"/>
    </source>
</evidence>
<sequence length="434" mass="50370">VFEFCRHTRMGEDEEEEESSNSMCILPELLEEIFIRLPLKSILRFRTVSKHCRSLLESRRFSEKRMSLQKDRRTLAAYNCDCGDRPRLLTESRLEGDEEIVYLHCLASRPSLSCDGLLCFPEQDWIIVLNPATRQLRRFPSGLNHKCRFGFGLWSSFSPEKWAMGFGRDKVTGSFKVVRFCFSFREIGQEEPVVECGVLDVQTGVWSKLSPPPHVVNAGSKSACVNGFIYWLHVGGYCKLLALDLHKQEFNTISFPATVRVATKETLIVNLEERLTYVNTSKLPEWRLDIWSMDTDQKQWSKTFSIRLELKVVAWGRKNRWFTPVAVSKKENLVFCDNQKRLFKYYPGTNEIRCLSLDTYVISPYSENLVSLPLKPSHQYPHLSVETRMSRCRLFSNESSSSWIFQALRRNEFSILEIVFTSLVVAGYIFSPRK</sequence>
<dbReference type="InterPro" id="IPR001810">
    <property type="entry name" value="F-box_dom"/>
</dbReference>
<feature type="domain" description="F-box" evidence="1">
    <location>
        <begin position="26"/>
        <end position="65"/>
    </location>
</feature>
<reference evidence="2" key="1">
    <citation type="submission" date="2019-12" db="EMBL/GenBank/DDBJ databases">
        <title>Genome sequencing and annotation of Brassica cretica.</title>
        <authorList>
            <person name="Studholme D.J."/>
            <person name="Sarris P.F."/>
        </authorList>
    </citation>
    <scope>NUCLEOTIDE SEQUENCE</scope>
    <source>
        <strain evidence="2">PFS-001/15</strain>
        <tissue evidence="2">Leaf</tissue>
    </source>
</reference>
<dbReference type="SUPFAM" id="SSF81383">
    <property type="entry name" value="F-box domain"/>
    <property type="match status" value="1"/>
</dbReference>
<evidence type="ECO:0000313" key="3">
    <source>
        <dbReference type="Proteomes" id="UP000712281"/>
    </source>
</evidence>
<dbReference type="SUPFAM" id="SSF50965">
    <property type="entry name" value="Galactose oxidase, central domain"/>
    <property type="match status" value="1"/>
</dbReference>
<organism evidence="2 3">
    <name type="scientific">Brassica cretica</name>
    <name type="common">Mustard</name>
    <dbReference type="NCBI Taxonomy" id="69181"/>
    <lineage>
        <taxon>Eukaryota</taxon>
        <taxon>Viridiplantae</taxon>
        <taxon>Streptophyta</taxon>
        <taxon>Embryophyta</taxon>
        <taxon>Tracheophyta</taxon>
        <taxon>Spermatophyta</taxon>
        <taxon>Magnoliopsida</taxon>
        <taxon>eudicotyledons</taxon>
        <taxon>Gunneridae</taxon>
        <taxon>Pentapetalae</taxon>
        <taxon>rosids</taxon>
        <taxon>malvids</taxon>
        <taxon>Brassicales</taxon>
        <taxon>Brassicaceae</taxon>
        <taxon>Brassiceae</taxon>
        <taxon>Brassica</taxon>
    </lineage>
</organism>
<feature type="non-terminal residue" evidence="2">
    <location>
        <position position="1"/>
    </location>
</feature>
<dbReference type="SMART" id="SM00256">
    <property type="entry name" value="FBOX"/>
    <property type="match status" value="1"/>
</dbReference>
<dbReference type="EMBL" id="QGKW02001911">
    <property type="protein sequence ID" value="KAF2569252.1"/>
    <property type="molecule type" value="Genomic_DNA"/>
</dbReference>
<dbReference type="AlphaFoldDB" id="A0A8S9IJ62"/>
<dbReference type="PANTHER" id="PTHR31672:SF13">
    <property type="entry name" value="F-BOX PROTEIN CPR30-LIKE"/>
    <property type="match status" value="1"/>
</dbReference>
<accession>A0A8S9IJ62</accession>
<dbReference type="NCBIfam" id="TIGR01640">
    <property type="entry name" value="F_box_assoc_1"/>
    <property type="match status" value="1"/>
</dbReference>
<dbReference type="InterPro" id="IPR050796">
    <property type="entry name" value="SCF_F-box_component"/>
</dbReference>
<proteinExistence type="predicted"/>
<name>A0A8S9IJ62_BRACR</name>